<comment type="caution">
    <text evidence="3">The sequence shown here is derived from an EMBL/GenBank/DDBJ whole genome shotgun (WGS) entry which is preliminary data.</text>
</comment>
<accession>A0A412VUX5</accession>
<proteinExistence type="predicted"/>
<keyword evidence="1" id="KW-1133">Transmembrane helix</keyword>
<dbReference type="InterPro" id="IPR045535">
    <property type="entry name" value="ThsA_Macro"/>
</dbReference>
<name>A0A412VUX5_9BACE</name>
<organism evidence="3 4">
    <name type="scientific">Bacteroides xylanisolvens</name>
    <dbReference type="NCBI Taxonomy" id="371601"/>
    <lineage>
        <taxon>Bacteria</taxon>
        <taxon>Pseudomonadati</taxon>
        <taxon>Bacteroidota</taxon>
        <taxon>Bacteroidia</taxon>
        <taxon>Bacteroidales</taxon>
        <taxon>Bacteroidaceae</taxon>
        <taxon>Bacteroides</taxon>
    </lineage>
</organism>
<dbReference type="RefSeq" id="WP_117810101.1">
    <property type="nucleotide sequence ID" value="NZ_JAQCUV010000033.1"/>
</dbReference>
<keyword evidence="1" id="KW-0812">Transmembrane</keyword>
<dbReference type="EMBL" id="QRYV01000033">
    <property type="protein sequence ID" value="RGV13426.1"/>
    <property type="molecule type" value="Genomic_DNA"/>
</dbReference>
<evidence type="ECO:0000256" key="1">
    <source>
        <dbReference type="SAM" id="Phobius"/>
    </source>
</evidence>
<evidence type="ECO:0000313" key="4">
    <source>
        <dbReference type="Proteomes" id="UP000283369"/>
    </source>
</evidence>
<protein>
    <recommendedName>
        <fullName evidence="2">Thoeris protein ThsA Macro domain-containing protein</fullName>
    </recommendedName>
</protein>
<reference evidence="3 4" key="1">
    <citation type="submission" date="2018-08" db="EMBL/GenBank/DDBJ databases">
        <title>A genome reference for cultivated species of the human gut microbiota.</title>
        <authorList>
            <person name="Zou Y."/>
            <person name="Xue W."/>
            <person name="Luo G."/>
        </authorList>
    </citation>
    <scope>NUCLEOTIDE SEQUENCE [LARGE SCALE GENOMIC DNA]</scope>
    <source>
        <strain evidence="3 4">AF14-7</strain>
    </source>
</reference>
<sequence length="270" mass="31154">MKLSKLYSKSLWKDSFLYAVSFIAAIETICAIANFSITDICNIQKWWEKGLVIVGVFLLFWIIISVVKAFRADHSITLKIKGINVKIEVGNIFESTDWKLIPFNEFFDTTVDDVVIARNSLNGKFIERLHDINDLNQKIDEAEDVPGMRKKTKAGRTCYPLGRIITYQDYMLLAFSHFENNQAKLSHNDYEICLRAMWNEISRVYANRPITIPLLGGGITRITDKNEFHLLRCILCTLKTSTAQIYQPITIVLTRESLDKINLYDIKKIF</sequence>
<feature type="domain" description="Thoeris protein ThsA Macro" evidence="2">
    <location>
        <begin position="85"/>
        <end position="253"/>
    </location>
</feature>
<keyword evidence="1" id="KW-0472">Membrane</keyword>
<feature type="transmembrane region" description="Helical" evidence="1">
    <location>
        <begin position="50"/>
        <end position="70"/>
    </location>
</feature>
<dbReference type="AlphaFoldDB" id="A0A412VUX5"/>
<dbReference type="Pfam" id="PF20016">
    <property type="entry name" value="ThsA_Macro"/>
    <property type="match status" value="1"/>
</dbReference>
<dbReference type="Proteomes" id="UP000283369">
    <property type="component" value="Unassembled WGS sequence"/>
</dbReference>
<evidence type="ECO:0000259" key="2">
    <source>
        <dbReference type="Pfam" id="PF20016"/>
    </source>
</evidence>
<gene>
    <name evidence="3" type="ORF">DWW25_14565</name>
</gene>
<evidence type="ECO:0000313" key="3">
    <source>
        <dbReference type="EMBL" id="RGV13426.1"/>
    </source>
</evidence>
<feature type="transmembrane region" description="Helical" evidence="1">
    <location>
        <begin position="16"/>
        <end position="38"/>
    </location>
</feature>